<reference evidence="2" key="1">
    <citation type="journal article" date="2022" name="bioRxiv">
        <title>Sequencing and chromosome-scale assembly of the giantPleurodeles waltlgenome.</title>
        <authorList>
            <person name="Brown T."/>
            <person name="Elewa A."/>
            <person name="Iarovenko S."/>
            <person name="Subramanian E."/>
            <person name="Araus A.J."/>
            <person name="Petzold A."/>
            <person name="Susuki M."/>
            <person name="Suzuki K.-i.T."/>
            <person name="Hayashi T."/>
            <person name="Toyoda A."/>
            <person name="Oliveira C."/>
            <person name="Osipova E."/>
            <person name="Leigh N.D."/>
            <person name="Simon A."/>
            <person name="Yun M.H."/>
        </authorList>
    </citation>
    <scope>NUCLEOTIDE SEQUENCE</scope>
    <source>
        <strain evidence="2">20211129_DDA</strain>
        <tissue evidence="2">Liver</tissue>
    </source>
</reference>
<comment type="caution">
    <text evidence="2">The sequence shown here is derived from an EMBL/GenBank/DDBJ whole genome shotgun (WGS) entry which is preliminary data.</text>
</comment>
<evidence type="ECO:0000256" key="1">
    <source>
        <dbReference type="SAM" id="MobiDB-lite"/>
    </source>
</evidence>
<name>A0AAV7T014_PLEWA</name>
<dbReference type="AlphaFoldDB" id="A0AAV7T014"/>
<dbReference type="Proteomes" id="UP001066276">
    <property type="component" value="Chromosome 4_1"/>
</dbReference>
<protein>
    <submittedName>
        <fullName evidence="2">Uncharacterized protein</fullName>
    </submittedName>
</protein>
<feature type="region of interest" description="Disordered" evidence="1">
    <location>
        <begin position="1"/>
        <end position="86"/>
    </location>
</feature>
<accession>A0AAV7T014</accession>
<sequence length="171" mass="18368">MAPKSSRNPGEKGEGARAARTKKSNGEMAPGTKRPIPTLGKISGKQSIGTSMEAKSNAPLLSSPGGKKTQPMITGFWKGGTQEDNLMHITPPQASMQIIPSGKQGADSEGKMLPEDVSKEKDFLLNWQQVLEVLDAFEIVVPKGGKELARSSKDTEIYTLFKGNPQLGFKE</sequence>
<proteinExistence type="predicted"/>
<evidence type="ECO:0000313" key="2">
    <source>
        <dbReference type="EMBL" id="KAJ1169737.1"/>
    </source>
</evidence>
<keyword evidence="3" id="KW-1185">Reference proteome</keyword>
<organism evidence="2 3">
    <name type="scientific">Pleurodeles waltl</name>
    <name type="common">Iberian ribbed newt</name>
    <dbReference type="NCBI Taxonomy" id="8319"/>
    <lineage>
        <taxon>Eukaryota</taxon>
        <taxon>Metazoa</taxon>
        <taxon>Chordata</taxon>
        <taxon>Craniata</taxon>
        <taxon>Vertebrata</taxon>
        <taxon>Euteleostomi</taxon>
        <taxon>Amphibia</taxon>
        <taxon>Batrachia</taxon>
        <taxon>Caudata</taxon>
        <taxon>Salamandroidea</taxon>
        <taxon>Salamandridae</taxon>
        <taxon>Pleurodelinae</taxon>
        <taxon>Pleurodeles</taxon>
    </lineage>
</organism>
<dbReference type="EMBL" id="JANPWB010000007">
    <property type="protein sequence ID" value="KAJ1169737.1"/>
    <property type="molecule type" value="Genomic_DNA"/>
</dbReference>
<feature type="compositionally biased region" description="Polar residues" evidence="1">
    <location>
        <begin position="44"/>
        <end position="54"/>
    </location>
</feature>
<gene>
    <name evidence="2" type="ORF">NDU88_001628</name>
</gene>
<evidence type="ECO:0000313" key="3">
    <source>
        <dbReference type="Proteomes" id="UP001066276"/>
    </source>
</evidence>